<dbReference type="RefSeq" id="WP_013768690.1">
    <property type="nucleotide sequence ID" value="NC_015510.1"/>
</dbReference>
<dbReference type="EMBL" id="CP002691">
    <property type="protein sequence ID" value="AEE54169.1"/>
    <property type="molecule type" value="Genomic_DNA"/>
</dbReference>
<name>F4L7I9_HALH1</name>
<keyword evidence="1" id="KW-0732">Signal</keyword>
<evidence type="ECO:0000313" key="2">
    <source>
        <dbReference type="EMBL" id="AEE54169.1"/>
    </source>
</evidence>
<dbReference type="Proteomes" id="UP000008461">
    <property type="component" value="Chromosome"/>
</dbReference>
<accession>F4L7I9</accession>
<dbReference type="eggNOG" id="ENOG50332X8">
    <property type="taxonomic scope" value="Bacteria"/>
</dbReference>
<dbReference type="OrthoDB" id="1367720at2"/>
<gene>
    <name evidence="2" type="ordered locus">Halhy_6350</name>
</gene>
<feature type="signal peptide" evidence="1">
    <location>
        <begin position="1"/>
        <end position="20"/>
    </location>
</feature>
<protein>
    <submittedName>
        <fullName evidence="2">Uncharacterized protein</fullName>
    </submittedName>
</protein>
<proteinExistence type="predicted"/>
<sequence length="120" mass="14214">MIYKLLFCAAFCLFLSNEMAAQSKNFTPSWAPSQGFRVKTRHLYFPEYNFYFDLEKKVYIFLQSGRWINASELPHRLSNVNLRIAFKIELDLGIDNPQVHNNEHQMRYRPKYAVVDASML</sequence>
<evidence type="ECO:0000313" key="3">
    <source>
        <dbReference type="Proteomes" id="UP000008461"/>
    </source>
</evidence>
<reference key="2">
    <citation type="submission" date="2011-04" db="EMBL/GenBank/DDBJ databases">
        <title>Complete sequence of chromosome of Haliscomenobacter hydrossis DSM 1100.</title>
        <authorList>
            <consortium name="US DOE Joint Genome Institute (JGI-PGF)"/>
            <person name="Lucas S."/>
            <person name="Han J."/>
            <person name="Lapidus A."/>
            <person name="Bruce D."/>
            <person name="Goodwin L."/>
            <person name="Pitluck S."/>
            <person name="Peters L."/>
            <person name="Kyrpides N."/>
            <person name="Mavromatis K."/>
            <person name="Ivanova N."/>
            <person name="Ovchinnikova G."/>
            <person name="Pagani I."/>
            <person name="Daligault H."/>
            <person name="Detter J.C."/>
            <person name="Han C."/>
            <person name="Land M."/>
            <person name="Hauser L."/>
            <person name="Markowitz V."/>
            <person name="Cheng J.-F."/>
            <person name="Hugenholtz P."/>
            <person name="Woyke T."/>
            <person name="Wu D."/>
            <person name="Verbarg S."/>
            <person name="Frueling A."/>
            <person name="Brambilla E."/>
            <person name="Klenk H.-P."/>
            <person name="Eisen J.A."/>
        </authorList>
    </citation>
    <scope>NUCLEOTIDE SEQUENCE</scope>
    <source>
        <strain>DSM 1100</strain>
    </source>
</reference>
<dbReference type="AlphaFoldDB" id="F4L7I9"/>
<organism evidence="2 3">
    <name type="scientific">Haliscomenobacter hydrossis (strain ATCC 27775 / DSM 1100 / LMG 10767 / O)</name>
    <dbReference type="NCBI Taxonomy" id="760192"/>
    <lineage>
        <taxon>Bacteria</taxon>
        <taxon>Pseudomonadati</taxon>
        <taxon>Bacteroidota</taxon>
        <taxon>Saprospiria</taxon>
        <taxon>Saprospirales</taxon>
        <taxon>Haliscomenobacteraceae</taxon>
        <taxon>Haliscomenobacter</taxon>
    </lineage>
</organism>
<dbReference type="STRING" id="760192.Halhy_6350"/>
<reference evidence="2 3" key="1">
    <citation type="journal article" date="2011" name="Stand. Genomic Sci.">
        <title>Complete genome sequence of Haliscomenobacter hydrossis type strain (O).</title>
        <authorList>
            <consortium name="US DOE Joint Genome Institute (JGI-PGF)"/>
            <person name="Daligault H."/>
            <person name="Lapidus A."/>
            <person name="Zeytun A."/>
            <person name="Nolan M."/>
            <person name="Lucas S."/>
            <person name="Del Rio T.G."/>
            <person name="Tice H."/>
            <person name="Cheng J.F."/>
            <person name="Tapia R."/>
            <person name="Han C."/>
            <person name="Goodwin L."/>
            <person name="Pitluck S."/>
            <person name="Liolios K."/>
            <person name="Pagani I."/>
            <person name="Ivanova N."/>
            <person name="Huntemann M."/>
            <person name="Mavromatis K."/>
            <person name="Mikhailova N."/>
            <person name="Pati A."/>
            <person name="Chen A."/>
            <person name="Palaniappan K."/>
            <person name="Land M."/>
            <person name="Hauser L."/>
            <person name="Brambilla E.M."/>
            <person name="Rohde M."/>
            <person name="Verbarg S."/>
            <person name="Goker M."/>
            <person name="Bristow J."/>
            <person name="Eisen J.A."/>
            <person name="Markowitz V."/>
            <person name="Hugenholtz P."/>
            <person name="Kyrpides N.C."/>
            <person name="Klenk H.P."/>
            <person name="Woyke T."/>
        </authorList>
    </citation>
    <scope>NUCLEOTIDE SEQUENCE [LARGE SCALE GENOMIC DNA]</scope>
    <source>
        <strain evidence="3">ATCC 27775 / DSM 1100 / LMG 10767 / O</strain>
    </source>
</reference>
<evidence type="ECO:0000256" key="1">
    <source>
        <dbReference type="SAM" id="SignalP"/>
    </source>
</evidence>
<dbReference type="HOGENOM" id="CLU_2046383_0_0_10"/>
<feature type="chain" id="PRO_5003310789" evidence="1">
    <location>
        <begin position="21"/>
        <end position="120"/>
    </location>
</feature>
<dbReference type="KEGG" id="hhy:Halhy_6350"/>
<keyword evidence="3" id="KW-1185">Reference proteome</keyword>